<feature type="compositionally biased region" description="Low complexity" evidence="4">
    <location>
        <begin position="216"/>
        <end position="230"/>
    </location>
</feature>
<keyword evidence="2 3" id="KW-0413">Isomerase</keyword>
<feature type="domain" description="PPIase cyclophilin-type" evidence="5">
    <location>
        <begin position="67"/>
        <end position="220"/>
    </location>
</feature>
<evidence type="ECO:0000256" key="4">
    <source>
        <dbReference type="SAM" id="MobiDB-lite"/>
    </source>
</evidence>
<dbReference type="Proteomes" id="UP001597124">
    <property type="component" value="Unassembled WGS sequence"/>
</dbReference>
<evidence type="ECO:0000256" key="3">
    <source>
        <dbReference type="RuleBase" id="RU363019"/>
    </source>
</evidence>
<dbReference type="EMBL" id="JBHTIK010000012">
    <property type="protein sequence ID" value="MFD0849846.1"/>
    <property type="molecule type" value="Genomic_DNA"/>
</dbReference>
<name>A0ABW3C5U2_SPHXN</name>
<gene>
    <name evidence="6" type="ORF">ACFQ00_16035</name>
</gene>
<evidence type="ECO:0000256" key="1">
    <source>
        <dbReference type="ARBA" id="ARBA00023110"/>
    </source>
</evidence>
<keyword evidence="1 3" id="KW-0697">Rotamase</keyword>
<feature type="region of interest" description="Disordered" evidence="4">
    <location>
        <begin position="210"/>
        <end position="236"/>
    </location>
</feature>
<dbReference type="SUPFAM" id="SSF50891">
    <property type="entry name" value="Cyclophilin-like"/>
    <property type="match status" value="1"/>
</dbReference>
<evidence type="ECO:0000256" key="2">
    <source>
        <dbReference type="ARBA" id="ARBA00023235"/>
    </source>
</evidence>
<dbReference type="PRINTS" id="PR00153">
    <property type="entry name" value="CSAPPISMRASE"/>
</dbReference>
<dbReference type="GO" id="GO:0003755">
    <property type="term" value="F:peptidyl-prolyl cis-trans isomerase activity"/>
    <property type="evidence" value="ECO:0007669"/>
    <property type="project" value="UniProtKB-EC"/>
</dbReference>
<dbReference type="PANTHER" id="PTHR45625">
    <property type="entry name" value="PEPTIDYL-PROLYL CIS-TRANS ISOMERASE-RELATED"/>
    <property type="match status" value="1"/>
</dbReference>
<protein>
    <recommendedName>
        <fullName evidence="3">Peptidyl-prolyl cis-trans isomerase</fullName>
        <shortName evidence="3">PPIase</shortName>
        <ecNumber evidence="3">5.2.1.8</ecNumber>
    </recommendedName>
</protein>
<dbReference type="PROSITE" id="PS50072">
    <property type="entry name" value="CSA_PPIASE_2"/>
    <property type="match status" value="1"/>
</dbReference>
<comment type="caution">
    <text evidence="6">The sequence shown here is derived from an EMBL/GenBank/DDBJ whole genome shotgun (WGS) entry which is preliminary data.</text>
</comment>
<reference evidence="7" key="1">
    <citation type="journal article" date="2019" name="Int. J. Syst. Evol. Microbiol.">
        <title>The Global Catalogue of Microorganisms (GCM) 10K type strain sequencing project: providing services to taxonomists for standard genome sequencing and annotation.</title>
        <authorList>
            <consortium name="The Broad Institute Genomics Platform"/>
            <consortium name="The Broad Institute Genome Sequencing Center for Infectious Disease"/>
            <person name="Wu L."/>
            <person name="Ma J."/>
        </authorList>
    </citation>
    <scope>NUCLEOTIDE SEQUENCE [LARGE SCALE GENOMIC DNA]</scope>
    <source>
        <strain evidence="7">CCUG 52537</strain>
    </source>
</reference>
<dbReference type="InterPro" id="IPR029000">
    <property type="entry name" value="Cyclophilin-like_dom_sf"/>
</dbReference>
<evidence type="ECO:0000313" key="6">
    <source>
        <dbReference type="EMBL" id="MFD0849846.1"/>
    </source>
</evidence>
<evidence type="ECO:0000259" key="5">
    <source>
        <dbReference type="PROSITE" id="PS50072"/>
    </source>
</evidence>
<feature type="region of interest" description="Disordered" evidence="4">
    <location>
        <begin position="25"/>
        <end position="51"/>
    </location>
</feature>
<dbReference type="EC" id="5.2.1.8" evidence="3"/>
<dbReference type="Pfam" id="PF00160">
    <property type="entry name" value="Pro_isomerase"/>
    <property type="match status" value="1"/>
</dbReference>
<feature type="compositionally biased region" description="Low complexity" evidence="4">
    <location>
        <begin position="40"/>
        <end position="51"/>
    </location>
</feature>
<evidence type="ECO:0000313" key="7">
    <source>
        <dbReference type="Proteomes" id="UP001597124"/>
    </source>
</evidence>
<comment type="function">
    <text evidence="3">PPIases accelerate the folding of proteins. It catalyzes the cis-trans isomerization of proline imidic peptide bonds in oligopeptides.</text>
</comment>
<feature type="chain" id="PRO_5044952864" description="Peptidyl-prolyl cis-trans isomerase" evidence="3">
    <location>
        <begin position="23"/>
        <end position="236"/>
    </location>
</feature>
<keyword evidence="3" id="KW-0732">Signal</keyword>
<dbReference type="PANTHER" id="PTHR45625:SF4">
    <property type="entry name" value="PEPTIDYLPROLYL ISOMERASE DOMAIN AND WD REPEAT-CONTAINING PROTEIN 1"/>
    <property type="match status" value="1"/>
</dbReference>
<dbReference type="Gene3D" id="2.40.100.10">
    <property type="entry name" value="Cyclophilin-like"/>
    <property type="match status" value="1"/>
</dbReference>
<dbReference type="CDD" id="cd00317">
    <property type="entry name" value="cyclophilin"/>
    <property type="match status" value="1"/>
</dbReference>
<sequence>MKRVWTALFAMLAVAMASPASAQEASKMSPEQAMKVQQEATTAPAPVAAPTAQDPENILYLDLSTGGRVAILMRPDMAPNHIERIKTLVRRGFYDGIIFHRVIEGFMAQTGDPQGTGQGGSDLPDLKAEFNSLPHLRGTASMARTQAPDSANSQFFIMFMPMTGTMDGNYTGWGRVISGMEFVDKIARGEPPANPSRILKASIAADNVPPPPPAIAAPEAAPAVLQAAAQAPPPQN</sequence>
<dbReference type="RefSeq" id="WP_381493041.1">
    <property type="nucleotide sequence ID" value="NZ_JBHTIK010000012.1"/>
</dbReference>
<organism evidence="6 7">
    <name type="scientific">Sphingosinicella xenopeptidilytica</name>
    <dbReference type="NCBI Taxonomy" id="364098"/>
    <lineage>
        <taxon>Bacteria</taxon>
        <taxon>Pseudomonadati</taxon>
        <taxon>Pseudomonadota</taxon>
        <taxon>Alphaproteobacteria</taxon>
        <taxon>Sphingomonadales</taxon>
        <taxon>Sphingosinicellaceae</taxon>
        <taxon>Sphingosinicella</taxon>
    </lineage>
</organism>
<dbReference type="InterPro" id="IPR044666">
    <property type="entry name" value="Cyclophilin_A-like"/>
</dbReference>
<keyword evidence="7" id="KW-1185">Reference proteome</keyword>
<comment type="similarity">
    <text evidence="3">Belongs to the cyclophilin-type PPIase family.</text>
</comment>
<proteinExistence type="inferred from homology"/>
<feature type="signal peptide" evidence="3">
    <location>
        <begin position="1"/>
        <end position="22"/>
    </location>
</feature>
<accession>A0ABW3C5U2</accession>
<comment type="catalytic activity">
    <reaction evidence="3">
        <text>[protein]-peptidylproline (omega=180) = [protein]-peptidylproline (omega=0)</text>
        <dbReference type="Rhea" id="RHEA:16237"/>
        <dbReference type="Rhea" id="RHEA-COMP:10747"/>
        <dbReference type="Rhea" id="RHEA-COMP:10748"/>
        <dbReference type="ChEBI" id="CHEBI:83833"/>
        <dbReference type="ChEBI" id="CHEBI:83834"/>
        <dbReference type="EC" id="5.2.1.8"/>
    </reaction>
</comment>
<dbReference type="InterPro" id="IPR002130">
    <property type="entry name" value="Cyclophilin-type_PPIase_dom"/>
</dbReference>